<name>A0A0Q9YV47_9GAMM</name>
<evidence type="ECO:0000313" key="8">
    <source>
        <dbReference type="EMBL" id="KRG19987.1"/>
    </source>
</evidence>
<evidence type="ECO:0000256" key="5">
    <source>
        <dbReference type="ARBA" id="ARBA00023163"/>
    </source>
</evidence>
<dbReference type="NCBIfam" id="TIGR02937">
    <property type="entry name" value="sigma70-ECF"/>
    <property type="match status" value="1"/>
</dbReference>
<dbReference type="SUPFAM" id="SSF88946">
    <property type="entry name" value="Sigma2 domain of RNA polymerase sigma factors"/>
    <property type="match status" value="1"/>
</dbReference>
<dbReference type="OrthoDB" id="9784272at2"/>
<dbReference type="PANTHER" id="PTHR43133">
    <property type="entry name" value="RNA POLYMERASE ECF-TYPE SIGMA FACTO"/>
    <property type="match status" value="1"/>
</dbReference>
<feature type="domain" description="RNA polymerase sigma-70 region 2" evidence="6">
    <location>
        <begin position="26"/>
        <end position="91"/>
    </location>
</feature>
<dbReference type="Pfam" id="PF08281">
    <property type="entry name" value="Sigma70_r4_2"/>
    <property type="match status" value="1"/>
</dbReference>
<dbReference type="InterPro" id="IPR036388">
    <property type="entry name" value="WH-like_DNA-bd_sf"/>
</dbReference>
<dbReference type="EMBL" id="LKHV01000001">
    <property type="protein sequence ID" value="KRG19987.1"/>
    <property type="molecule type" value="Genomic_DNA"/>
</dbReference>
<accession>A0A0Q9YV47</accession>
<dbReference type="CDD" id="cd06171">
    <property type="entry name" value="Sigma70_r4"/>
    <property type="match status" value="1"/>
</dbReference>
<evidence type="ECO:0000313" key="9">
    <source>
        <dbReference type="EMBL" id="MCS5708436.1"/>
    </source>
</evidence>
<evidence type="ECO:0000256" key="4">
    <source>
        <dbReference type="ARBA" id="ARBA00023125"/>
    </source>
</evidence>
<keyword evidence="4" id="KW-0238">DNA-binding</keyword>
<dbReference type="InterPro" id="IPR039425">
    <property type="entry name" value="RNA_pol_sigma-70-like"/>
</dbReference>
<dbReference type="InterPro" id="IPR013249">
    <property type="entry name" value="RNA_pol_sigma70_r4_t2"/>
</dbReference>
<evidence type="ECO:0000256" key="1">
    <source>
        <dbReference type="ARBA" id="ARBA00010641"/>
    </source>
</evidence>
<evidence type="ECO:0000259" key="7">
    <source>
        <dbReference type="Pfam" id="PF08281"/>
    </source>
</evidence>
<evidence type="ECO:0000256" key="3">
    <source>
        <dbReference type="ARBA" id="ARBA00023082"/>
    </source>
</evidence>
<dbReference type="Proteomes" id="UP000051494">
    <property type="component" value="Unassembled WGS sequence"/>
</dbReference>
<comment type="similarity">
    <text evidence="1">Belongs to the sigma-70 factor family. ECF subfamily.</text>
</comment>
<evidence type="ECO:0000313" key="10">
    <source>
        <dbReference type="Proteomes" id="UP000051494"/>
    </source>
</evidence>
<sequence length="181" mass="21583">MQKSEDAELMHQVKEHDDQSAFAQLLKRHYQSWLYFAVRMLDNQAIAEDMVQEICIKIWNSRHEWKPSAKVNTWVYTLLYRHCIDALRSQKIRTTETYDDSLHRSVDGTPLSLIEKLENEEILQQLKRGFSRLSTDEKAIFVLHYYHNMKQDELCEIFKQSSSAIESSLYRARKKLKGWLQ</sequence>
<dbReference type="GO" id="GO:0006352">
    <property type="term" value="P:DNA-templated transcription initiation"/>
    <property type="evidence" value="ECO:0007669"/>
    <property type="project" value="InterPro"/>
</dbReference>
<dbReference type="STRING" id="437022.CC99x_00208"/>
<keyword evidence="5" id="KW-0804">Transcription</keyword>
<reference evidence="9" key="2">
    <citation type="journal article" date="2016" name="Genome Announc.">
        <title>Draft Genome Sequences of Two Novel Amoeba-Resistant Intranuclear Bacteria, 'Candidatus Berkiella cookevillensis' and 'Candidatus Berkiella aquae'.</title>
        <authorList>
            <person name="Mehari Y.T."/>
            <person name="Arivett B.A."/>
            <person name="Farone A.L."/>
            <person name="Gunderson J.H."/>
            <person name="Farone M.B."/>
        </authorList>
    </citation>
    <scope>NUCLEOTIDE SEQUENCE</scope>
    <source>
        <strain evidence="9">CC99</strain>
    </source>
</reference>
<dbReference type="InterPro" id="IPR014284">
    <property type="entry name" value="RNA_pol_sigma-70_dom"/>
</dbReference>
<protein>
    <submittedName>
        <fullName evidence="8 9">RNA polymerase sigma factor</fullName>
    </submittedName>
</protein>
<dbReference type="InterPro" id="IPR007627">
    <property type="entry name" value="RNA_pol_sigma70_r2"/>
</dbReference>
<dbReference type="RefSeq" id="WP_057622736.1">
    <property type="nucleotide sequence ID" value="NZ_LKHV02000001.1"/>
</dbReference>
<dbReference type="InterPro" id="IPR013325">
    <property type="entry name" value="RNA_pol_sigma_r2"/>
</dbReference>
<dbReference type="AlphaFoldDB" id="A0A0Q9YV47"/>
<evidence type="ECO:0000256" key="2">
    <source>
        <dbReference type="ARBA" id="ARBA00023015"/>
    </source>
</evidence>
<evidence type="ECO:0000259" key="6">
    <source>
        <dbReference type="Pfam" id="PF04542"/>
    </source>
</evidence>
<comment type="caution">
    <text evidence="8">The sequence shown here is derived from an EMBL/GenBank/DDBJ whole genome shotgun (WGS) entry which is preliminary data.</text>
</comment>
<dbReference type="Pfam" id="PF04542">
    <property type="entry name" value="Sigma70_r2"/>
    <property type="match status" value="1"/>
</dbReference>
<organism evidence="8">
    <name type="scientific">Candidatus Berkiella cookevillensis</name>
    <dbReference type="NCBI Taxonomy" id="437022"/>
    <lineage>
        <taxon>Bacteria</taxon>
        <taxon>Pseudomonadati</taxon>
        <taxon>Pseudomonadota</taxon>
        <taxon>Gammaproteobacteria</taxon>
        <taxon>Candidatus Berkiellales</taxon>
        <taxon>Candidatus Berkiellaceae</taxon>
        <taxon>Candidatus Berkiella</taxon>
    </lineage>
</organism>
<proteinExistence type="inferred from homology"/>
<dbReference type="EMBL" id="LKHV02000001">
    <property type="protein sequence ID" value="MCS5708436.1"/>
    <property type="molecule type" value="Genomic_DNA"/>
</dbReference>
<dbReference type="GO" id="GO:0016987">
    <property type="term" value="F:sigma factor activity"/>
    <property type="evidence" value="ECO:0007669"/>
    <property type="project" value="UniProtKB-KW"/>
</dbReference>
<reference evidence="9" key="3">
    <citation type="submission" date="2021-06" db="EMBL/GenBank/DDBJ databases">
        <title>Genomic Description and Analysis of Intracellular Bacteria, Candidatus Berkiella cookevillensis and Candidatus Berkiella aquae.</title>
        <authorList>
            <person name="Kidane D.T."/>
            <person name="Mehari Y.T."/>
            <person name="Rice F.C."/>
            <person name="Arivett B.A."/>
            <person name="Farone A.L."/>
            <person name="Berk S.G."/>
            <person name="Farone M.B."/>
        </authorList>
    </citation>
    <scope>NUCLEOTIDE SEQUENCE</scope>
    <source>
        <strain evidence="9">CC99</strain>
    </source>
</reference>
<keyword evidence="10" id="KW-1185">Reference proteome</keyword>
<gene>
    <name evidence="8" type="primary">rpoE_1</name>
    <name evidence="8" type="ORF">CC99x_00208</name>
    <name evidence="9" type="ORF">CC99x_005895</name>
</gene>
<reference evidence="8" key="1">
    <citation type="submission" date="2015-09" db="EMBL/GenBank/DDBJ databases">
        <title>Draft Genome Sequences of Two Novel Amoeba-resistant Intranuclear Bacteria, Candidatus Berkiella cookevillensis and Candidatus Berkiella aquae.</title>
        <authorList>
            <person name="Mehari Y.T."/>
            <person name="Arivett B.A."/>
            <person name="Farone A.L."/>
            <person name="Gunderson J.H."/>
            <person name="Farone M.B."/>
        </authorList>
    </citation>
    <scope>NUCLEOTIDE SEQUENCE [LARGE SCALE GENOMIC DNA]</scope>
    <source>
        <strain evidence="8">CC99</strain>
    </source>
</reference>
<dbReference type="SUPFAM" id="SSF88659">
    <property type="entry name" value="Sigma3 and sigma4 domains of RNA polymerase sigma factors"/>
    <property type="match status" value="1"/>
</dbReference>
<dbReference type="GO" id="GO:0003677">
    <property type="term" value="F:DNA binding"/>
    <property type="evidence" value="ECO:0007669"/>
    <property type="project" value="UniProtKB-KW"/>
</dbReference>
<dbReference type="Gene3D" id="1.10.1740.10">
    <property type="match status" value="1"/>
</dbReference>
<feature type="domain" description="RNA polymerase sigma factor 70 region 4 type 2" evidence="7">
    <location>
        <begin position="124"/>
        <end position="176"/>
    </location>
</feature>
<keyword evidence="3" id="KW-0731">Sigma factor</keyword>
<keyword evidence="2" id="KW-0805">Transcription regulation</keyword>
<dbReference type="PANTHER" id="PTHR43133:SF8">
    <property type="entry name" value="RNA POLYMERASE SIGMA FACTOR HI_1459-RELATED"/>
    <property type="match status" value="1"/>
</dbReference>
<dbReference type="InterPro" id="IPR013324">
    <property type="entry name" value="RNA_pol_sigma_r3/r4-like"/>
</dbReference>
<dbReference type="Gene3D" id="1.10.10.10">
    <property type="entry name" value="Winged helix-like DNA-binding domain superfamily/Winged helix DNA-binding domain"/>
    <property type="match status" value="1"/>
</dbReference>